<reference evidence="2 3" key="1">
    <citation type="journal article" date="2015" name="Antonie Van Leeuwenhoek">
        <title>Pseudooceanicola atlanticus gen. nov. sp. nov., isolated from surface seawater of the Atlantic Ocean and reclassification of Oceanicola batsensis, Oceanicola marinus, Oceanicola nitratireducens, Oceanicola nanhaiensis, Oceanicola antarcticus and Oceanicola flagellatus, as Pseudooceanicola batsensis comb. nov., Pseudooceanicola marinus comb. nov., Pseudooceanicola nitratireducens comb. nov., Pseudooceanicola nanhaiensis comb. nov., Pseudooceanicola antarcticus comb. nov., and Pseudooceanicola flagellatus comb. nov.</title>
        <authorList>
            <person name="Lai Q."/>
            <person name="Li G."/>
            <person name="Liu X."/>
            <person name="Du Y."/>
            <person name="Sun F."/>
            <person name="Shao Z."/>
        </authorList>
    </citation>
    <scope>NUCLEOTIDE SEQUENCE [LARGE SCALE GENOMIC DNA]</scope>
    <source>
        <strain evidence="2 3">22II-s11g</strain>
    </source>
</reference>
<name>A0A0A0EEX8_9RHOB</name>
<evidence type="ECO:0000313" key="2">
    <source>
        <dbReference type="EMBL" id="KGM47762.1"/>
    </source>
</evidence>
<dbReference type="EMBL" id="AQQX01000008">
    <property type="protein sequence ID" value="KGM47762.1"/>
    <property type="molecule type" value="Genomic_DNA"/>
</dbReference>
<evidence type="ECO:0000256" key="1">
    <source>
        <dbReference type="SAM" id="SignalP"/>
    </source>
</evidence>
<dbReference type="STRING" id="1461694.ATO9_17000"/>
<evidence type="ECO:0008006" key="4">
    <source>
        <dbReference type="Google" id="ProtNLM"/>
    </source>
</evidence>
<accession>A0A0A0EEX8</accession>
<dbReference type="eggNOG" id="COG5266">
    <property type="taxonomic scope" value="Bacteria"/>
</dbReference>
<gene>
    <name evidence="2" type="ORF">ATO9_17000</name>
</gene>
<dbReference type="Pfam" id="PF10670">
    <property type="entry name" value="DUF4198"/>
    <property type="match status" value="1"/>
</dbReference>
<comment type="caution">
    <text evidence="2">The sequence shown here is derived from an EMBL/GenBank/DDBJ whole genome shotgun (WGS) entry which is preliminary data.</text>
</comment>
<dbReference type="AlphaFoldDB" id="A0A0A0EEX8"/>
<dbReference type="RefSeq" id="WP_043751857.1">
    <property type="nucleotide sequence ID" value="NZ_AQQX01000008.1"/>
</dbReference>
<keyword evidence="1" id="KW-0732">Signal</keyword>
<dbReference type="Proteomes" id="UP000030004">
    <property type="component" value="Unassembled WGS sequence"/>
</dbReference>
<protein>
    <recommendedName>
        <fullName evidence="4">Nickel transporter</fullName>
    </recommendedName>
</protein>
<feature type="chain" id="PRO_5001969037" description="Nickel transporter" evidence="1">
    <location>
        <begin position="22"/>
        <end position="269"/>
    </location>
</feature>
<dbReference type="InterPro" id="IPR019613">
    <property type="entry name" value="DUF4198"/>
</dbReference>
<proteinExistence type="predicted"/>
<organism evidence="2 3">
    <name type="scientific">Pseudooceanicola atlanticus</name>
    <dbReference type="NCBI Taxonomy" id="1461694"/>
    <lineage>
        <taxon>Bacteria</taxon>
        <taxon>Pseudomonadati</taxon>
        <taxon>Pseudomonadota</taxon>
        <taxon>Alphaproteobacteria</taxon>
        <taxon>Rhodobacterales</taxon>
        <taxon>Paracoccaceae</taxon>
        <taxon>Pseudooceanicola</taxon>
    </lineage>
</organism>
<sequence>MKTFRMITLSLLLPLPTVAVAHEFWLEPKKYQVDAGDETGIAFRNGQDFEGIEMSWFDRRLDRADIYVDGEPTAYEGLPGDMPAMNVTVPEGLVSVAYGSTMSKLTYKTWDLTLLFAEHKDFDWFEEAHAERGLPQEGVTEGYWRFSKTLIAGGEGEGSDVAAGLPTEFVALTNPYADAITEFSARLLYQGKPRPDVQVEIWAKAEDDNVTKSIAYTDAEGVVRFPVTPGTAYQIDSVVLREPASPEAQERDVMWESLWANMTFAVPRR</sequence>
<feature type="signal peptide" evidence="1">
    <location>
        <begin position="1"/>
        <end position="21"/>
    </location>
</feature>
<evidence type="ECO:0000313" key="3">
    <source>
        <dbReference type="Proteomes" id="UP000030004"/>
    </source>
</evidence>
<keyword evidence="3" id="KW-1185">Reference proteome</keyword>